<dbReference type="Proteomes" id="UP001589654">
    <property type="component" value="Unassembled WGS sequence"/>
</dbReference>
<dbReference type="InterPro" id="IPR024087">
    <property type="entry name" value="Creatininase-like_sf"/>
</dbReference>
<reference evidence="6 7" key="1">
    <citation type="submission" date="2024-09" db="EMBL/GenBank/DDBJ databases">
        <authorList>
            <person name="Sun Q."/>
            <person name="Mori K."/>
        </authorList>
    </citation>
    <scope>NUCLEOTIDE SEQUENCE [LARGE SCALE GENOMIC DNA]</scope>
    <source>
        <strain evidence="6 7">CECT 7682</strain>
    </source>
</reference>
<keyword evidence="4" id="KW-0862">Zinc</keyword>
<protein>
    <submittedName>
        <fullName evidence="6">Creatininase family protein</fullName>
    </submittedName>
</protein>
<evidence type="ECO:0000313" key="6">
    <source>
        <dbReference type="EMBL" id="MFB9211571.1"/>
    </source>
</evidence>
<dbReference type="Gene3D" id="3.40.50.10310">
    <property type="entry name" value="Creatininase"/>
    <property type="match status" value="1"/>
</dbReference>
<evidence type="ECO:0000256" key="4">
    <source>
        <dbReference type="ARBA" id="ARBA00022833"/>
    </source>
</evidence>
<dbReference type="InterPro" id="IPR003785">
    <property type="entry name" value="Creatininase/forma_Hydrolase"/>
</dbReference>
<keyword evidence="7" id="KW-1185">Reference proteome</keyword>
<dbReference type="RefSeq" id="WP_290248564.1">
    <property type="nucleotide sequence ID" value="NZ_JAUFQT010000001.1"/>
</dbReference>
<dbReference type="Pfam" id="PF02633">
    <property type="entry name" value="Creatininase"/>
    <property type="match status" value="1"/>
</dbReference>
<keyword evidence="3" id="KW-0378">Hydrolase</keyword>
<comment type="cofactor">
    <cofactor evidence="1">
        <name>Zn(2+)</name>
        <dbReference type="ChEBI" id="CHEBI:29105"/>
    </cofactor>
</comment>
<evidence type="ECO:0000256" key="5">
    <source>
        <dbReference type="ARBA" id="ARBA00024029"/>
    </source>
</evidence>
<organism evidence="6 7">
    <name type="scientific">Echinicola jeungdonensis</name>
    <dbReference type="NCBI Taxonomy" id="709343"/>
    <lineage>
        <taxon>Bacteria</taxon>
        <taxon>Pseudomonadati</taxon>
        <taxon>Bacteroidota</taxon>
        <taxon>Cytophagia</taxon>
        <taxon>Cytophagales</taxon>
        <taxon>Cyclobacteriaceae</taxon>
        <taxon>Echinicola</taxon>
    </lineage>
</organism>
<proteinExistence type="inferred from homology"/>
<comment type="caution">
    <text evidence="6">The sequence shown here is derived from an EMBL/GenBank/DDBJ whole genome shotgun (WGS) entry which is preliminary data.</text>
</comment>
<dbReference type="PANTHER" id="PTHR35005">
    <property type="entry name" value="3-DEHYDRO-SCYLLO-INOSOSE HYDROLASE"/>
    <property type="match status" value="1"/>
</dbReference>
<evidence type="ECO:0000256" key="2">
    <source>
        <dbReference type="ARBA" id="ARBA00022723"/>
    </source>
</evidence>
<evidence type="ECO:0000313" key="7">
    <source>
        <dbReference type="Proteomes" id="UP001589654"/>
    </source>
</evidence>
<evidence type="ECO:0000256" key="3">
    <source>
        <dbReference type="ARBA" id="ARBA00022801"/>
    </source>
</evidence>
<gene>
    <name evidence="6" type="ORF">ACFFUR_07125</name>
</gene>
<dbReference type="PANTHER" id="PTHR35005:SF1">
    <property type="entry name" value="2-AMINO-5-FORMYLAMINO-6-RIBOSYLAMINOPYRIMIDIN-4(3H)-ONE 5'-MONOPHOSPHATE DEFORMYLASE"/>
    <property type="match status" value="1"/>
</dbReference>
<dbReference type="SUPFAM" id="SSF102215">
    <property type="entry name" value="Creatininase"/>
    <property type="match status" value="1"/>
</dbReference>
<comment type="similarity">
    <text evidence="5">Belongs to the creatininase superfamily.</text>
</comment>
<accession>A0ABV5J4D7</accession>
<dbReference type="EMBL" id="JBHMEW010000051">
    <property type="protein sequence ID" value="MFB9211571.1"/>
    <property type="molecule type" value="Genomic_DNA"/>
</dbReference>
<evidence type="ECO:0000256" key="1">
    <source>
        <dbReference type="ARBA" id="ARBA00001947"/>
    </source>
</evidence>
<keyword evidence="2" id="KW-0479">Metal-binding</keyword>
<name>A0ABV5J4D7_9BACT</name>
<sequence>MRPYILAETNWKELKNATIDLAILPWGATEAHNYHLPYGTDNFESEAVAAEAGRIAYGKGAKIIILPNIPFGVNTGQQDIFLDMNLNPSTQLAIINDLAEVLERQKVRKLLILNSHGGNDFKTLLREVGLRHQEMFLATCNWSRSIDRSQFFKYDGDHADELETSLMLYLHPKLVLPLKEAGPGEERPSQVEGIREGWAWSERKWSRVTKDTGVGNPKASTSDKGERYFKAVTEKVADLYMELAKLNQYDPYE</sequence>